<name>A0A6C0CZV6_9ZZZZ</name>
<evidence type="ECO:0000256" key="1">
    <source>
        <dbReference type="SAM" id="Coils"/>
    </source>
</evidence>
<reference evidence="2" key="1">
    <citation type="journal article" date="2020" name="Nature">
        <title>Giant virus diversity and host interactions through global metagenomics.</title>
        <authorList>
            <person name="Schulz F."/>
            <person name="Roux S."/>
            <person name="Paez-Espino D."/>
            <person name="Jungbluth S."/>
            <person name="Walsh D.A."/>
            <person name="Denef V.J."/>
            <person name="McMahon K.D."/>
            <person name="Konstantinidis K.T."/>
            <person name="Eloe-Fadrosh E.A."/>
            <person name="Kyrpides N.C."/>
            <person name="Woyke T."/>
        </authorList>
    </citation>
    <scope>NUCLEOTIDE SEQUENCE</scope>
    <source>
        <strain evidence="2">GVMAG-M-3300023110-24</strain>
    </source>
</reference>
<proteinExistence type="predicted"/>
<sequence length="258" mass="30874">MNEDIFNYSEINVSDVHFDMPQKKKNFYYSLVNYNKKNNLLCHVANVQFIEYKEESIPTIKVIIDNKFKKFLELLDKQCESIINKNKQKWFNKDIPKEIITKMYNKIIKEPDENNIEIRVAKLNDTIICKIFDMEKIRINMSDINMNDKFACIINLKGIIINKKSLKYDLCINQIKLNRESIPKPISSDKCIINDDEEEKYSDEYIDNIDIEESYIKDKIKILYSQKMEDIEMINQLNTRIKNIEEEIKLLKYKININ</sequence>
<dbReference type="InterPro" id="IPR043804">
    <property type="entry name" value="DUF5871"/>
</dbReference>
<dbReference type="AlphaFoldDB" id="A0A6C0CZV6"/>
<protein>
    <submittedName>
        <fullName evidence="2">Uncharacterized protein</fullName>
    </submittedName>
</protein>
<dbReference type="EMBL" id="MN739508">
    <property type="protein sequence ID" value="QHT09189.1"/>
    <property type="molecule type" value="Genomic_DNA"/>
</dbReference>
<organism evidence="2">
    <name type="scientific">viral metagenome</name>
    <dbReference type="NCBI Taxonomy" id="1070528"/>
    <lineage>
        <taxon>unclassified sequences</taxon>
        <taxon>metagenomes</taxon>
        <taxon>organismal metagenomes</taxon>
    </lineage>
</organism>
<accession>A0A6C0CZV6</accession>
<feature type="coiled-coil region" evidence="1">
    <location>
        <begin position="227"/>
        <end position="254"/>
    </location>
</feature>
<keyword evidence="1" id="KW-0175">Coiled coil</keyword>
<evidence type="ECO:0000313" key="2">
    <source>
        <dbReference type="EMBL" id="QHT09189.1"/>
    </source>
</evidence>
<dbReference type="Pfam" id="PF19196">
    <property type="entry name" value="DUF5871"/>
    <property type="match status" value="1"/>
</dbReference>